<gene>
    <name evidence="2" type="ORF">BJF96_g6483</name>
</gene>
<evidence type="ECO:0000313" key="2">
    <source>
        <dbReference type="EMBL" id="PNH30212.1"/>
    </source>
</evidence>
<feature type="region of interest" description="Disordered" evidence="1">
    <location>
        <begin position="228"/>
        <end position="254"/>
    </location>
</feature>
<evidence type="ECO:0000256" key="1">
    <source>
        <dbReference type="SAM" id="MobiDB-lite"/>
    </source>
</evidence>
<dbReference type="AlphaFoldDB" id="A0A2J8ET92"/>
<protein>
    <submittedName>
        <fullName evidence="2">Uncharacterized protein</fullName>
    </submittedName>
</protein>
<sequence length="254" mass="27633">MKPENIDPARTRRLAKAFKDIVAGRRTVSTATDARLYLKAVRAQPNPSTCIETMVASEHGIRGISTSVQTDPSPVFLTAHVIPFLEYLADPGIRAIHEGGLLRQILLAIDGNSEVFAWLSGNPARGPRMAICFMFILAYHRSGVFNNVTICDVRSRLSEWEAASAEPLSLLAVLLRRVLVLARERHDGRLEITRDEGETAIHVREQTPGLPGVLSSGCEARWKAWLAGDGDDRGGIGNKDNADGADDEGGVEVD</sequence>
<dbReference type="EMBL" id="MPSH01000022">
    <property type="protein sequence ID" value="PNH30212.1"/>
    <property type="molecule type" value="Genomic_DNA"/>
</dbReference>
<accession>A0A2J8ET92</accession>
<name>A0A2J8ET92_VERDA</name>
<feature type="compositionally biased region" description="Acidic residues" evidence="1">
    <location>
        <begin position="243"/>
        <end position="254"/>
    </location>
</feature>
<organism evidence="2 3">
    <name type="scientific">Verticillium dahliae</name>
    <name type="common">Verticillium wilt</name>
    <dbReference type="NCBI Taxonomy" id="27337"/>
    <lineage>
        <taxon>Eukaryota</taxon>
        <taxon>Fungi</taxon>
        <taxon>Dikarya</taxon>
        <taxon>Ascomycota</taxon>
        <taxon>Pezizomycotina</taxon>
        <taxon>Sordariomycetes</taxon>
        <taxon>Hypocreomycetidae</taxon>
        <taxon>Glomerellales</taxon>
        <taxon>Plectosphaerellaceae</taxon>
        <taxon>Verticillium</taxon>
    </lineage>
</organism>
<reference evidence="2 3" key="1">
    <citation type="submission" date="2017-12" db="EMBL/GenBank/DDBJ databases">
        <title>Comparative genomics yields insights into virulence evolution of Verticillium dahliae.</title>
        <authorList>
            <person name="Fan R."/>
            <person name="Armitage A.D."/>
            <person name="Cascant-Lopez E."/>
            <person name="Sobczyk M."/>
            <person name="Cockerton H.M."/>
            <person name="Harrison R.J."/>
        </authorList>
    </citation>
    <scope>NUCLEOTIDE SEQUENCE [LARGE SCALE GENOMIC DNA]</scope>
    <source>
        <strain evidence="2 3">12008</strain>
    </source>
</reference>
<dbReference type="Proteomes" id="UP000236305">
    <property type="component" value="Unassembled WGS sequence"/>
</dbReference>
<evidence type="ECO:0000313" key="3">
    <source>
        <dbReference type="Proteomes" id="UP000236305"/>
    </source>
</evidence>
<comment type="caution">
    <text evidence="2">The sequence shown here is derived from an EMBL/GenBank/DDBJ whole genome shotgun (WGS) entry which is preliminary data.</text>
</comment>
<proteinExistence type="predicted"/>